<evidence type="ECO:0000313" key="5">
    <source>
        <dbReference type="Proteomes" id="UP000323166"/>
    </source>
</evidence>
<dbReference type="AlphaFoldDB" id="A0A5S4ZPK9"/>
<dbReference type="SUPFAM" id="SSF54631">
    <property type="entry name" value="CBS-domain pair"/>
    <property type="match status" value="1"/>
</dbReference>
<evidence type="ECO:0000256" key="1">
    <source>
        <dbReference type="ARBA" id="ARBA00023122"/>
    </source>
</evidence>
<dbReference type="Proteomes" id="UP000323166">
    <property type="component" value="Unassembled WGS sequence"/>
</dbReference>
<gene>
    <name evidence="4" type="ORF">LX24_02904</name>
</gene>
<evidence type="ECO:0000313" key="4">
    <source>
        <dbReference type="EMBL" id="TYO92310.1"/>
    </source>
</evidence>
<dbReference type="PANTHER" id="PTHR43080:SF2">
    <property type="entry name" value="CBS DOMAIN-CONTAINING PROTEIN"/>
    <property type="match status" value="1"/>
</dbReference>
<evidence type="ECO:0000256" key="2">
    <source>
        <dbReference type="PROSITE-ProRule" id="PRU00703"/>
    </source>
</evidence>
<dbReference type="InterPro" id="IPR000644">
    <property type="entry name" value="CBS_dom"/>
</dbReference>
<proteinExistence type="predicted"/>
<feature type="domain" description="CBS" evidence="3">
    <location>
        <begin position="1"/>
        <end position="70"/>
    </location>
</feature>
<dbReference type="SMART" id="SM00116">
    <property type="entry name" value="CBS"/>
    <property type="match status" value="2"/>
</dbReference>
<dbReference type="InterPro" id="IPR051257">
    <property type="entry name" value="Diverse_CBS-Domain"/>
</dbReference>
<comment type="caution">
    <text evidence="4">The sequence shown here is derived from an EMBL/GenBank/DDBJ whole genome shotgun (WGS) entry which is preliminary data.</text>
</comment>
<dbReference type="InterPro" id="IPR046342">
    <property type="entry name" value="CBS_dom_sf"/>
</dbReference>
<reference evidence="4 5" key="1">
    <citation type="submission" date="2019-07" db="EMBL/GenBank/DDBJ databases">
        <title>Genomic Encyclopedia of Type Strains, Phase I: the one thousand microbial genomes (KMG-I) project.</title>
        <authorList>
            <person name="Kyrpides N."/>
        </authorList>
    </citation>
    <scope>NUCLEOTIDE SEQUENCE [LARGE SCALE GENOMIC DNA]</scope>
    <source>
        <strain evidence="4 5">DSM 6562</strain>
    </source>
</reference>
<evidence type="ECO:0000259" key="3">
    <source>
        <dbReference type="PROSITE" id="PS51371"/>
    </source>
</evidence>
<dbReference type="PROSITE" id="PS51371">
    <property type="entry name" value="CBS"/>
    <property type="match status" value="2"/>
</dbReference>
<feature type="domain" description="CBS" evidence="3">
    <location>
        <begin position="97"/>
        <end position="152"/>
    </location>
</feature>
<keyword evidence="1 2" id="KW-0129">CBS domain</keyword>
<accession>A0A5S4ZPK9</accession>
<dbReference type="PANTHER" id="PTHR43080">
    <property type="entry name" value="CBS DOMAIN-CONTAINING PROTEIN CBSX3, MITOCHONDRIAL"/>
    <property type="match status" value="1"/>
</dbReference>
<protein>
    <submittedName>
        <fullName evidence="4">CBS domain protein</fullName>
    </submittedName>
</protein>
<sequence length="152" mass="17473">MVPVDDFPVIREDYVVAEAVKIMRQFFHQQDGTWFGFQAALVLDANEQLVGLLTLRRLLQAFKLRAIQDHLLTSYAEVFFMPGGSHQHMEITVKEIMRPIGAITVQKDDNIFKAVRQMVERKINLLPVLEGSELVGMVRTIDMFWIIGELLD</sequence>
<organism evidence="4 5">
    <name type="scientific">Desulfallas thermosapovorans DSM 6562</name>
    <dbReference type="NCBI Taxonomy" id="1121431"/>
    <lineage>
        <taxon>Bacteria</taxon>
        <taxon>Bacillati</taxon>
        <taxon>Bacillota</taxon>
        <taxon>Clostridia</taxon>
        <taxon>Eubacteriales</taxon>
        <taxon>Desulfallaceae</taxon>
        <taxon>Desulfallas</taxon>
    </lineage>
</organism>
<dbReference type="EMBL" id="VNHM01000028">
    <property type="protein sequence ID" value="TYO92310.1"/>
    <property type="molecule type" value="Genomic_DNA"/>
</dbReference>
<keyword evidence="5" id="KW-1185">Reference proteome</keyword>
<dbReference type="Pfam" id="PF00571">
    <property type="entry name" value="CBS"/>
    <property type="match status" value="2"/>
</dbReference>
<name>A0A5S4ZPK9_9FIRM</name>
<dbReference type="Gene3D" id="3.10.580.10">
    <property type="entry name" value="CBS-domain"/>
    <property type="match status" value="1"/>
</dbReference>